<evidence type="ECO:0000313" key="2">
    <source>
        <dbReference type="EMBL" id="KAJ8436120.1"/>
    </source>
</evidence>
<keyword evidence="3" id="KW-1185">Reference proteome</keyword>
<organism evidence="2 3">
    <name type="scientific">Carnegiea gigantea</name>
    <dbReference type="NCBI Taxonomy" id="171969"/>
    <lineage>
        <taxon>Eukaryota</taxon>
        <taxon>Viridiplantae</taxon>
        <taxon>Streptophyta</taxon>
        <taxon>Embryophyta</taxon>
        <taxon>Tracheophyta</taxon>
        <taxon>Spermatophyta</taxon>
        <taxon>Magnoliopsida</taxon>
        <taxon>eudicotyledons</taxon>
        <taxon>Gunneridae</taxon>
        <taxon>Pentapetalae</taxon>
        <taxon>Caryophyllales</taxon>
        <taxon>Cactineae</taxon>
        <taxon>Cactaceae</taxon>
        <taxon>Cactoideae</taxon>
        <taxon>Echinocereeae</taxon>
        <taxon>Carnegiea</taxon>
    </lineage>
</organism>
<dbReference type="EMBL" id="JAKOGI010000364">
    <property type="protein sequence ID" value="KAJ8436120.1"/>
    <property type="molecule type" value="Genomic_DNA"/>
</dbReference>
<feature type="compositionally biased region" description="Polar residues" evidence="1">
    <location>
        <begin position="35"/>
        <end position="48"/>
    </location>
</feature>
<accession>A0A9Q1K472</accession>
<protein>
    <submittedName>
        <fullName evidence="2">Uncharacterized protein</fullName>
    </submittedName>
</protein>
<sequence length="309" mass="34907">MAFPRSLDTKAMNEFVIRRFLWDRRGRPSPRRPSQKTSGPDAQTSIWPQLNKRPPTMSFQNCRKRSSTRCFSMRLRSLVCCMGRGFGRWRWPLLSCVGEHLNRGSGCLATESTRLDSARKAVQTKAQGPVVKGRARVGERQPMMRLLKEKLSVTVCAISMAFPPTHSTREMANYVRETFTWCWRSASRPPRPLPADFNVLCPCFSLAEAEAAVAESELSEIIQVTFYAILLNKILELVVVHEYTAERMRSLLVGLRWSTFEVWMCIMDEVIRGAQLHCLSDEVEVKGARCSQGEASGSAAPSTPLSDEE</sequence>
<gene>
    <name evidence="2" type="ORF">Cgig2_001147</name>
</gene>
<feature type="region of interest" description="Disordered" evidence="1">
    <location>
        <begin position="26"/>
        <end position="59"/>
    </location>
</feature>
<dbReference type="Proteomes" id="UP001153076">
    <property type="component" value="Unassembled WGS sequence"/>
</dbReference>
<evidence type="ECO:0000256" key="1">
    <source>
        <dbReference type="SAM" id="MobiDB-lite"/>
    </source>
</evidence>
<evidence type="ECO:0000313" key="3">
    <source>
        <dbReference type="Proteomes" id="UP001153076"/>
    </source>
</evidence>
<proteinExistence type="predicted"/>
<comment type="caution">
    <text evidence="2">The sequence shown here is derived from an EMBL/GenBank/DDBJ whole genome shotgun (WGS) entry which is preliminary data.</text>
</comment>
<reference evidence="2" key="1">
    <citation type="submission" date="2022-04" db="EMBL/GenBank/DDBJ databases">
        <title>Carnegiea gigantea Genome sequencing and assembly v2.</title>
        <authorList>
            <person name="Copetti D."/>
            <person name="Sanderson M.J."/>
            <person name="Burquez A."/>
            <person name="Wojciechowski M.F."/>
        </authorList>
    </citation>
    <scope>NUCLEOTIDE SEQUENCE</scope>
    <source>
        <strain evidence="2">SGP5-SGP5p</strain>
        <tissue evidence="2">Aerial part</tissue>
    </source>
</reference>
<dbReference type="AlphaFoldDB" id="A0A9Q1K472"/>
<name>A0A9Q1K472_9CARY</name>